<proteinExistence type="predicted"/>
<evidence type="ECO:0000259" key="1">
    <source>
        <dbReference type="Pfam" id="PF02464"/>
    </source>
</evidence>
<dbReference type="STRING" id="83765.SAMN05660284_02127"/>
<evidence type="ECO:0000313" key="2">
    <source>
        <dbReference type="EMBL" id="SFN71875.1"/>
    </source>
</evidence>
<dbReference type="Proteomes" id="UP000242869">
    <property type="component" value="Unassembled WGS sequence"/>
</dbReference>
<dbReference type="EMBL" id="FOVE01000015">
    <property type="protein sequence ID" value="SFN71875.1"/>
    <property type="molecule type" value="Genomic_DNA"/>
</dbReference>
<dbReference type="Pfam" id="PF02464">
    <property type="entry name" value="CinA"/>
    <property type="match status" value="1"/>
</dbReference>
<sequence>MTLAQKLGKLLLERKQTVTAAESCTGGLICAAITDISGSSDWFGRGFVAYANQAKIEMLGVSEAMLQVYGAVSEPVARAMATGACRAAKADWAVAVSGIAGPTGGSVEKPVGTIWLAWVGPGVDESELCHFKGGRAEVREQTVQHALARLVELIGGQA</sequence>
<dbReference type="Gene3D" id="3.90.950.20">
    <property type="entry name" value="CinA-like"/>
    <property type="match status" value="1"/>
</dbReference>
<feature type="domain" description="CinA C-terminal" evidence="1">
    <location>
        <begin position="2"/>
        <end position="153"/>
    </location>
</feature>
<keyword evidence="3" id="KW-1185">Reference proteome</keyword>
<dbReference type="NCBIfam" id="TIGR00199">
    <property type="entry name" value="PncC_domain"/>
    <property type="match status" value="1"/>
</dbReference>
<gene>
    <name evidence="2" type="ORF">SAMN05660284_02127</name>
</gene>
<dbReference type="InterPro" id="IPR036653">
    <property type="entry name" value="CinA-like_C"/>
</dbReference>
<evidence type="ECO:0000313" key="3">
    <source>
        <dbReference type="Proteomes" id="UP000242869"/>
    </source>
</evidence>
<dbReference type="RefSeq" id="WP_091195878.1">
    <property type="nucleotide sequence ID" value="NZ_FOVE01000015.1"/>
</dbReference>
<accession>A0A1I5BAY7</accession>
<dbReference type="OrthoDB" id="9801454at2"/>
<organism evidence="2 3">
    <name type="scientific">Formivibrio citricus</name>
    <dbReference type="NCBI Taxonomy" id="83765"/>
    <lineage>
        <taxon>Bacteria</taxon>
        <taxon>Pseudomonadati</taxon>
        <taxon>Pseudomonadota</taxon>
        <taxon>Betaproteobacteria</taxon>
        <taxon>Neisseriales</taxon>
        <taxon>Chitinibacteraceae</taxon>
        <taxon>Formivibrio</taxon>
    </lineage>
</organism>
<dbReference type="SUPFAM" id="SSF142433">
    <property type="entry name" value="CinA-like"/>
    <property type="match status" value="1"/>
</dbReference>
<protein>
    <submittedName>
        <fullName evidence="2">Nicotinamide-nucleotide amidase</fullName>
    </submittedName>
</protein>
<dbReference type="AlphaFoldDB" id="A0A1I5BAY7"/>
<name>A0A1I5BAY7_9NEIS</name>
<reference evidence="3" key="1">
    <citation type="submission" date="2016-10" db="EMBL/GenBank/DDBJ databases">
        <authorList>
            <person name="Varghese N."/>
            <person name="Submissions S."/>
        </authorList>
    </citation>
    <scope>NUCLEOTIDE SEQUENCE [LARGE SCALE GENOMIC DNA]</scope>
    <source>
        <strain evidence="3">DSM 6150</strain>
    </source>
</reference>
<dbReference type="InterPro" id="IPR008136">
    <property type="entry name" value="CinA_C"/>
</dbReference>